<accession>A0ABX1S2Z8</accession>
<protein>
    <submittedName>
        <fullName evidence="1">Ferredoxin</fullName>
    </submittedName>
</protein>
<name>A0ABX1S2Z8_9PSEU</name>
<organism evidence="1 2">
    <name type="scientific">Pseudonocardia acidicola</name>
    <dbReference type="NCBI Taxonomy" id="2724939"/>
    <lineage>
        <taxon>Bacteria</taxon>
        <taxon>Bacillati</taxon>
        <taxon>Actinomycetota</taxon>
        <taxon>Actinomycetes</taxon>
        <taxon>Pseudonocardiales</taxon>
        <taxon>Pseudonocardiaceae</taxon>
        <taxon>Pseudonocardia</taxon>
    </lineage>
</organism>
<gene>
    <name evidence="1" type="ORF">HF526_01035</name>
</gene>
<reference evidence="1 2" key="1">
    <citation type="submission" date="2020-04" db="EMBL/GenBank/DDBJ databases">
        <authorList>
            <person name="Klaysubun C."/>
            <person name="Duangmal K."/>
            <person name="Lipun K."/>
        </authorList>
    </citation>
    <scope>NUCLEOTIDE SEQUENCE [LARGE SCALE GENOMIC DNA]</scope>
    <source>
        <strain evidence="1 2">K10HN5</strain>
    </source>
</reference>
<dbReference type="RefSeq" id="WP_169379273.1">
    <property type="nucleotide sequence ID" value="NZ_JAAXLA010000001.1"/>
</dbReference>
<dbReference type="Gene3D" id="3.30.70.20">
    <property type="match status" value="1"/>
</dbReference>
<dbReference type="EMBL" id="JAAXLA010000001">
    <property type="protein sequence ID" value="NMH95915.1"/>
    <property type="molecule type" value="Genomic_DNA"/>
</dbReference>
<dbReference type="SUPFAM" id="SSF54862">
    <property type="entry name" value="4Fe-4S ferredoxins"/>
    <property type="match status" value="1"/>
</dbReference>
<evidence type="ECO:0000313" key="1">
    <source>
        <dbReference type="EMBL" id="NMH95915.1"/>
    </source>
</evidence>
<evidence type="ECO:0000313" key="2">
    <source>
        <dbReference type="Proteomes" id="UP000820669"/>
    </source>
</evidence>
<dbReference type="Proteomes" id="UP000820669">
    <property type="component" value="Unassembled WGS sequence"/>
</dbReference>
<dbReference type="Pfam" id="PF13459">
    <property type="entry name" value="Fer4_15"/>
    <property type="match status" value="1"/>
</dbReference>
<keyword evidence="2" id="KW-1185">Reference proteome</keyword>
<sequence>MAGHGGEPTLRIDPVACVGHGLCAELLPELIDLDEWGYPLPDPGPVPTALLAQARRTVAICPTLALRLQRTSA</sequence>
<proteinExistence type="predicted"/>
<comment type="caution">
    <text evidence="1">The sequence shown here is derived from an EMBL/GenBank/DDBJ whole genome shotgun (WGS) entry which is preliminary data.</text>
</comment>